<dbReference type="GO" id="GO:0005794">
    <property type="term" value="C:Golgi apparatus"/>
    <property type="evidence" value="ECO:0007669"/>
    <property type="project" value="TreeGrafter"/>
</dbReference>
<organism evidence="6 7">
    <name type="scientific">Rozella allomycis (strain CSF55)</name>
    <dbReference type="NCBI Taxonomy" id="988480"/>
    <lineage>
        <taxon>Eukaryota</taxon>
        <taxon>Fungi</taxon>
        <taxon>Fungi incertae sedis</taxon>
        <taxon>Cryptomycota</taxon>
        <taxon>Cryptomycota incertae sedis</taxon>
        <taxon>Rozella</taxon>
    </lineage>
</organism>
<keyword evidence="3 5" id="KW-1133">Transmembrane helix</keyword>
<comment type="subcellular location">
    <subcellularLocation>
        <location evidence="1">Membrane</location>
        <topology evidence="1">Multi-pass membrane protein</topology>
    </subcellularLocation>
</comment>
<dbReference type="EMBL" id="ML005006">
    <property type="protein sequence ID" value="RKP20936.1"/>
    <property type="molecule type" value="Genomic_DNA"/>
</dbReference>
<protein>
    <submittedName>
        <fullName evidence="6">Uncharacterized protein</fullName>
    </submittedName>
</protein>
<evidence type="ECO:0000256" key="1">
    <source>
        <dbReference type="ARBA" id="ARBA00004141"/>
    </source>
</evidence>
<dbReference type="GO" id="GO:0048471">
    <property type="term" value="C:perinuclear region of cytoplasm"/>
    <property type="evidence" value="ECO:0007669"/>
    <property type="project" value="TreeGrafter"/>
</dbReference>
<dbReference type="AlphaFoldDB" id="A0A4P9YMK7"/>
<dbReference type="InterPro" id="IPR019325">
    <property type="entry name" value="NEDD4/Bsd2"/>
</dbReference>
<dbReference type="PANTHER" id="PTHR13396:SF5">
    <property type="entry name" value="NEDD4 FAMILY INTERACTING PROTEIN"/>
    <property type="match status" value="1"/>
</dbReference>
<reference evidence="7" key="1">
    <citation type="journal article" date="2018" name="Nat. Microbiol.">
        <title>Leveraging single-cell genomics to expand the fungal tree of life.</title>
        <authorList>
            <person name="Ahrendt S.R."/>
            <person name="Quandt C.A."/>
            <person name="Ciobanu D."/>
            <person name="Clum A."/>
            <person name="Salamov A."/>
            <person name="Andreopoulos B."/>
            <person name="Cheng J.F."/>
            <person name="Woyke T."/>
            <person name="Pelin A."/>
            <person name="Henrissat B."/>
            <person name="Reynolds N.K."/>
            <person name="Benny G.L."/>
            <person name="Smith M.E."/>
            <person name="James T.Y."/>
            <person name="Grigoriev I.V."/>
        </authorList>
    </citation>
    <scope>NUCLEOTIDE SEQUENCE [LARGE SCALE GENOMIC DNA]</scope>
    <source>
        <strain evidence="7">CSF55</strain>
    </source>
</reference>
<evidence type="ECO:0000256" key="5">
    <source>
        <dbReference type="SAM" id="Phobius"/>
    </source>
</evidence>
<evidence type="ECO:0000313" key="6">
    <source>
        <dbReference type="EMBL" id="RKP20936.1"/>
    </source>
</evidence>
<feature type="transmembrane region" description="Helical" evidence="5">
    <location>
        <begin position="332"/>
        <end position="352"/>
    </location>
</feature>
<sequence>MTPPNPLEWTYRIFEEQQRFAESRGTLFVHGSSIKQGPEDLLPITEMEAESISQAPFEEPPKVDENPNDTNLKSLQRKLNRNLYFVTRNIKSGGWTFPSEEISIINPDKGLHEVSIDAVNNVCDKESATFFHMGREPLAQFNENIFYFKSQILRGKFAPKVQEYAWFTKEELEENIDKNVYNAVPTSEIPETSTHQETTQPMAPTSKDAVFVNIPAKPSPENSVKLDTTGEIPPTYESVATDAVPPYTEPTININLASDEMRDLVDGYPVGHPVTFLVSFFISVFFQTIGFVMSFVMASDHSGRFGSLAGFGLNLVLMVVSDYKSFFGDDNAMIFLNSFIGIFGLLIMVFSIRRYISMRKLVCNLVPPQVENV</sequence>
<name>A0A4P9YMK7_ROZAC</name>
<dbReference type="Gene3D" id="3.90.79.10">
    <property type="entry name" value="Nucleoside Triphosphate Pyrophosphohydrolase"/>
    <property type="match status" value="1"/>
</dbReference>
<feature type="transmembrane region" description="Helical" evidence="5">
    <location>
        <begin position="305"/>
        <end position="326"/>
    </location>
</feature>
<evidence type="ECO:0000256" key="4">
    <source>
        <dbReference type="ARBA" id="ARBA00023136"/>
    </source>
</evidence>
<dbReference type="GO" id="GO:0030001">
    <property type="term" value="P:metal ion transport"/>
    <property type="evidence" value="ECO:0007669"/>
    <property type="project" value="InterPro"/>
</dbReference>
<accession>A0A4P9YMK7</accession>
<evidence type="ECO:0000256" key="2">
    <source>
        <dbReference type="ARBA" id="ARBA00022692"/>
    </source>
</evidence>
<dbReference type="GO" id="GO:0031398">
    <property type="term" value="P:positive regulation of protein ubiquitination"/>
    <property type="evidence" value="ECO:0007669"/>
    <property type="project" value="TreeGrafter"/>
</dbReference>
<evidence type="ECO:0000256" key="3">
    <source>
        <dbReference type="ARBA" id="ARBA00022989"/>
    </source>
</evidence>
<dbReference type="GO" id="GO:0016020">
    <property type="term" value="C:membrane"/>
    <property type="evidence" value="ECO:0007669"/>
    <property type="project" value="UniProtKB-SubCell"/>
</dbReference>
<dbReference type="GO" id="GO:0005783">
    <property type="term" value="C:endoplasmic reticulum"/>
    <property type="evidence" value="ECO:0007669"/>
    <property type="project" value="TreeGrafter"/>
</dbReference>
<dbReference type="PANTHER" id="PTHR13396">
    <property type="entry name" value="NEDD4 FAMILY INTERACTING PROTEIN 1/2"/>
    <property type="match status" value="1"/>
</dbReference>
<dbReference type="CDD" id="cd22212">
    <property type="entry name" value="NDFIP-like"/>
    <property type="match status" value="1"/>
</dbReference>
<dbReference type="GO" id="GO:0007034">
    <property type="term" value="P:vacuolar transport"/>
    <property type="evidence" value="ECO:0007669"/>
    <property type="project" value="InterPro"/>
</dbReference>
<dbReference type="Pfam" id="PF10176">
    <property type="entry name" value="NEDD4_Bsd2"/>
    <property type="match status" value="1"/>
</dbReference>
<feature type="transmembrane region" description="Helical" evidence="5">
    <location>
        <begin position="276"/>
        <end position="298"/>
    </location>
</feature>
<dbReference type="GO" id="GO:0006511">
    <property type="term" value="P:ubiquitin-dependent protein catabolic process"/>
    <property type="evidence" value="ECO:0007669"/>
    <property type="project" value="TreeGrafter"/>
</dbReference>
<dbReference type="Proteomes" id="UP000281549">
    <property type="component" value="Unassembled WGS sequence"/>
</dbReference>
<keyword evidence="4 5" id="KW-0472">Membrane</keyword>
<evidence type="ECO:0000313" key="7">
    <source>
        <dbReference type="Proteomes" id="UP000281549"/>
    </source>
</evidence>
<keyword evidence="2 5" id="KW-0812">Transmembrane</keyword>
<gene>
    <name evidence="6" type="ORF">ROZALSC1DRAFT_27627</name>
</gene>
<proteinExistence type="predicted"/>